<dbReference type="Pfam" id="PF00932">
    <property type="entry name" value="LTD"/>
    <property type="match status" value="4"/>
</dbReference>
<dbReference type="PANTHER" id="PTHR37397:SF1">
    <property type="entry name" value="LTD DOMAIN-CONTAINING PROTEIN"/>
    <property type="match status" value="1"/>
</dbReference>
<dbReference type="InterPro" id="IPR001322">
    <property type="entry name" value="Lamin_tail_dom"/>
</dbReference>
<dbReference type="EMBL" id="LBSX01000019">
    <property type="protein sequence ID" value="KKQ26899.1"/>
    <property type="molecule type" value="Genomic_DNA"/>
</dbReference>
<name>A0A0G0IRV0_9BACT</name>
<feature type="domain" description="LTD" evidence="1">
    <location>
        <begin position="359"/>
        <end position="577"/>
    </location>
</feature>
<evidence type="ECO:0000313" key="3">
    <source>
        <dbReference type="Proteomes" id="UP000034849"/>
    </source>
</evidence>
<protein>
    <recommendedName>
        <fullName evidence="1">LTD domain-containing protein</fullName>
    </recommendedName>
</protein>
<dbReference type="AlphaFoldDB" id="A0A0G0IRV0"/>
<dbReference type="Gene3D" id="2.60.40.1260">
    <property type="entry name" value="Lamin Tail domain"/>
    <property type="match status" value="3"/>
</dbReference>
<dbReference type="InterPro" id="IPR036415">
    <property type="entry name" value="Lamin_tail_dom_sf"/>
</dbReference>
<sequence>MKKFVIIILFFIFGSIFFIQNFAKAIIINQIKIGASGTGNSTKEYIELYNPEVTEISLANWQIYKFTKSATTSADKILLVTLPAGTIIPAAGYFLISHSDYVSAGEFDTPDLIYSEQSLASNNTVVLTNNLDENIDLVGYGEATAYEGSAPASDPGTKAIIRNNFLDSDENNTDFLVSSSLPFNSLYISNTSTPPIEEPTTTPSSTPQIGKILINEFVPYPESGSEWVELYNPNDFAVDINGWQLFDGVSSFFTATNTILAKSFYTVALSSSKLNNSGDIILLKNNLGEVIDQVCYGVWEDYCLGTNPNAPKKGNSLARKIAGGDTDEDNIDFAETIEPTFGMSNVIDNPALVSSGSYFYSGYTPSHKIGFGEIQLNEIFPNPLGVDDNEEFIELKNYTSEVLDLSNLQLRDASGAKYTIPSGVIQPNSLLVFKRSQTKIALNNSGEEAVYLYSPANLILDKISYTGNNQESIAFAKNSDGDWQWTKFFTPEAKNIFNLEEESEIVTSASETILFFAPTNNSSFLAIISEFLPNPIGSDEVEFIELFNPSDTTTSLFGYYLDDSEDGSSPYTFTQNDNILPHSYLIINKEISKLALNNDTDSVRLLDSNKEVIEEIEYEGGEEGFSYALINNEWLWTNNLTLGQENIGPDVVEEIKNTIDTAKTAKYYQPVLLNQVFGLEVGDIIKTTGIVAVAPGVFSSQYFYLVNNDAGLQIYMNNKDFPDLKVGQIIEVRGELSYPGGNWRLKVKNKSDIKVIGNSVLPEMSVINIAELEENLLGSLVTVQGQITELKSGYLYLDDDSQEIKVVFKKGANIENQELLLGKELKVSGIVNNSKNGFEIWPRNNNDLTIINTTTISQSVNNESSKKYLEVTVGGFISLVIGFAAKARGRLAWGIVKKVGKIAFNIVRRTPRV</sequence>
<proteinExistence type="predicted"/>
<feature type="domain" description="LTD" evidence="1">
    <location>
        <begin position="15"/>
        <end position="142"/>
    </location>
</feature>
<dbReference type="SUPFAM" id="SSF74853">
    <property type="entry name" value="Lamin A/C globular tail domain"/>
    <property type="match status" value="4"/>
</dbReference>
<accession>A0A0G0IRV0</accession>
<dbReference type="PANTHER" id="PTHR37397">
    <property type="entry name" value="SI:CH211-183D21.1"/>
    <property type="match status" value="1"/>
</dbReference>
<dbReference type="Proteomes" id="UP000034849">
    <property type="component" value="Unassembled WGS sequence"/>
</dbReference>
<reference evidence="2 3" key="1">
    <citation type="journal article" date="2015" name="Nature">
        <title>rRNA introns, odd ribosomes, and small enigmatic genomes across a large radiation of phyla.</title>
        <authorList>
            <person name="Brown C.T."/>
            <person name="Hug L.A."/>
            <person name="Thomas B.C."/>
            <person name="Sharon I."/>
            <person name="Castelle C.J."/>
            <person name="Singh A."/>
            <person name="Wilkins M.J."/>
            <person name="Williams K.H."/>
            <person name="Banfield J.F."/>
        </authorList>
    </citation>
    <scope>NUCLEOTIDE SEQUENCE [LARGE SCALE GENOMIC DNA]</scope>
</reference>
<evidence type="ECO:0000313" key="2">
    <source>
        <dbReference type="EMBL" id="KKQ26899.1"/>
    </source>
</evidence>
<organism evidence="2 3">
    <name type="scientific">Candidatus Magasanikbacteria bacterium GW2011_GWC2_37_14</name>
    <dbReference type="NCBI Taxonomy" id="1619046"/>
    <lineage>
        <taxon>Bacteria</taxon>
        <taxon>Candidatus Magasanikiibacteriota</taxon>
    </lineage>
</organism>
<gene>
    <name evidence="2" type="ORF">US42_C0019G0009</name>
</gene>
<evidence type="ECO:0000259" key="1">
    <source>
        <dbReference type="PROSITE" id="PS51841"/>
    </source>
</evidence>
<dbReference type="STRING" id="1619046.US42_C0019G0009"/>
<feature type="domain" description="LTD" evidence="1">
    <location>
        <begin position="197"/>
        <end position="298"/>
    </location>
</feature>
<dbReference type="PROSITE" id="PS51841">
    <property type="entry name" value="LTD"/>
    <property type="match status" value="3"/>
</dbReference>
<comment type="caution">
    <text evidence="2">The sequence shown here is derived from an EMBL/GenBank/DDBJ whole genome shotgun (WGS) entry which is preliminary data.</text>
</comment>